<dbReference type="InterPro" id="IPR029052">
    <property type="entry name" value="Metallo-depent_PP-like"/>
</dbReference>
<dbReference type="SUPFAM" id="SSF56300">
    <property type="entry name" value="Metallo-dependent phosphatases"/>
    <property type="match status" value="1"/>
</dbReference>
<dbReference type="Pfam" id="PF00149">
    <property type="entry name" value="Metallophos"/>
    <property type="match status" value="1"/>
</dbReference>
<dbReference type="Proteomes" id="UP000450917">
    <property type="component" value="Unassembled WGS sequence"/>
</dbReference>
<comment type="caution">
    <text evidence="2">The sequence shown here is derived from an EMBL/GenBank/DDBJ whole genome shotgun (WGS) entry which is preliminary data.</text>
</comment>
<reference evidence="2 3" key="1">
    <citation type="submission" date="2019-11" db="EMBL/GenBank/DDBJ databases">
        <title>Draft genome sequences of five Paenibacillus species of dairy origin.</title>
        <authorList>
            <person name="Olajide A.M."/>
            <person name="Chen S."/>
            <person name="Lapointe G."/>
        </authorList>
    </citation>
    <scope>NUCLEOTIDE SEQUENCE [LARGE SCALE GENOMIC DNA]</scope>
    <source>
        <strain evidence="2 3">2CS3</strain>
    </source>
</reference>
<dbReference type="InterPro" id="IPR004843">
    <property type="entry name" value="Calcineurin-like_PHP"/>
</dbReference>
<name>A0A7X2ZGQ1_9BACL</name>
<dbReference type="GO" id="GO:0005737">
    <property type="term" value="C:cytoplasm"/>
    <property type="evidence" value="ECO:0007669"/>
    <property type="project" value="TreeGrafter"/>
</dbReference>
<dbReference type="InterPro" id="IPR050126">
    <property type="entry name" value="Ap4A_hydrolase"/>
</dbReference>
<evidence type="ECO:0000313" key="3">
    <source>
        <dbReference type="Proteomes" id="UP000450917"/>
    </source>
</evidence>
<organism evidence="2 3">
    <name type="scientific">Paenibacillus validus</name>
    <dbReference type="NCBI Taxonomy" id="44253"/>
    <lineage>
        <taxon>Bacteria</taxon>
        <taxon>Bacillati</taxon>
        <taxon>Bacillota</taxon>
        <taxon>Bacilli</taxon>
        <taxon>Bacillales</taxon>
        <taxon>Paenibacillaceae</taxon>
        <taxon>Paenibacillus</taxon>
    </lineage>
</organism>
<keyword evidence="3" id="KW-1185">Reference proteome</keyword>
<dbReference type="Gene3D" id="3.60.21.10">
    <property type="match status" value="1"/>
</dbReference>
<dbReference type="GO" id="GO:0016791">
    <property type="term" value="F:phosphatase activity"/>
    <property type="evidence" value="ECO:0007669"/>
    <property type="project" value="TreeGrafter"/>
</dbReference>
<dbReference type="PANTHER" id="PTHR42850:SF4">
    <property type="entry name" value="ZINC-DEPENDENT ENDOPOLYPHOSPHATASE"/>
    <property type="match status" value="1"/>
</dbReference>
<dbReference type="AlphaFoldDB" id="A0A7X2ZGQ1"/>
<dbReference type="PANTHER" id="PTHR42850">
    <property type="entry name" value="METALLOPHOSPHOESTERASE"/>
    <property type="match status" value="1"/>
</dbReference>
<sequence length="91" mass="10362">MTCREVRIIRTIAISDIHGYNRTFEVLLSLTGYNPVCDKLVLLGDYVDRGPASLELVMRVRQLTENPNVKAIGGNHDDMFLRWLIKKSTLS</sequence>
<proteinExistence type="predicted"/>
<dbReference type="EMBL" id="WNZX01000041">
    <property type="protein sequence ID" value="MUG74030.1"/>
    <property type="molecule type" value="Genomic_DNA"/>
</dbReference>
<evidence type="ECO:0000313" key="2">
    <source>
        <dbReference type="EMBL" id="MUG74030.1"/>
    </source>
</evidence>
<accession>A0A7X2ZGQ1</accession>
<feature type="domain" description="Calcineurin-like phosphoesterase" evidence="1">
    <location>
        <begin position="10"/>
        <end position="83"/>
    </location>
</feature>
<protein>
    <recommendedName>
        <fullName evidence="1">Calcineurin-like phosphoesterase domain-containing protein</fullName>
    </recommendedName>
</protein>
<gene>
    <name evidence="2" type="ORF">GNP93_25995</name>
</gene>
<evidence type="ECO:0000259" key="1">
    <source>
        <dbReference type="Pfam" id="PF00149"/>
    </source>
</evidence>